<feature type="domain" description="Methyltransferase type 11" evidence="2">
    <location>
        <begin position="58"/>
        <end position="157"/>
    </location>
</feature>
<dbReference type="InterPro" id="IPR050447">
    <property type="entry name" value="Erg6_SMT_methyltransf"/>
</dbReference>
<evidence type="ECO:0000259" key="2">
    <source>
        <dbReference type="Pfam" id="PF08241"/>
    </source>
</evidence>
<proteinExistence type="predicted"/>
<dbReference type="AlphaFoldDB" id="A0A4Z0ZPY7"/>
<dbReference type="InterPro" id="IPR029063">
    <property type="entry name" value="SAM-dependent_MTases_sf"/>
</dbReference>
<protein>
    <submittedName>
        <fullName evidence="3">Class I SAM-dependent methyltransferase</fullName>
    </submittedName>
</protein>
<keyword evidence="1 3" id="KW-0808">Transferase</keyword>
<dbReference type="Gene3D" id="3.40.50.150">
    <property type="entry name" value="Vaccinia Virus protein VP39"/>
    <property type="match status" value="1"/>
</dbReference>
<reference evidence="3" key="1">
    <citation type="journal article" date="2019" name="PLoS Negl. Trop. Dis.">
        <title>Revisiting the worldwide diversity of Leptospira species in the environment.</title>
        <authorList>
            <person name="Vincent A.T."/>
            <person name="Schiettekatte O."/>
            <person name="Bourhy P."/>
            <person name="Veyrier F.J."/>
            <person name="Picardeau M."/>
        </authorList>
    </citation>
    <scope>NUCLEOTIDE SEQUENCE [LARGE SCALE GENOMIC DNA]</scope>
    <source>
        <strain evidence="3">201702451</strain>
    </source>
</reference>
<accession>A0A4Z0ZPY7</accession>
<evidence type="ECO:0000256" key="1">
    <source>
        <dbReference type="ARBA" id="ARBA00022679"/>
    </source>
</evidence>
<name>A0A4Z0ZPY7_9LEPT</name>
<keyword evidence="3" id="KW-0489">Methyltransferase</keyword>
<dbReference type="PANTHER" id="PTHR44068:SF1">
    <property type="entry name" value="HYPOTHETICAL LOC100005854"/>
    <property type="match status" value="1"/>
</dbReference>
<organism evidence="3 4">
    <name type="scientific">Leptospira jelokensis</name>
    <dbReference type="NCBI Taxonomy" id="2484931"/>
    <lineage>
        <taxon>Bacteria</taxon>
        <taxon>Pseudomonadati</taxon>
        <taxon>Spirochaetota</taxon>
        <taxon>Spirochaetia</taxon>
        <taxon>Leptospirales</taxon>
        <taxon>Leptospiraceae</taxon>
        <taxon>Leptospira</taxon>
    </lineage>
</organism>
<sequence>MTPFPFSKSPVTELSQTPPYYVSNFGFWTGVSDYKEAGIQFLSEFATECALKNNALILEVGSGLGGSLVYWKDHFHPKKLSAINLSGEQSNFAKELFHEMEMVVDPFLEGSWETMKSLPTNSYDYIFSVDAAYHFKHTKEFYIEAYRLLKPGGKFVFNTFNFEKENKFHLHFILHLFLIPPNEIKTNEISIKTLEGIGFTIEKNLDWTIPVIHGFIQNSKKMNFSLRSFSSLLNATTKSLGLSYRYFVAMKPH</sequence>
<dbReference type="CDD" id="cd02440">
    <property type="entry name" value="AdoMet_MTases"/>
    <property type="match status" value="1"/>
</dbReference>
<dbReference type="GO" id="GO:0003838">
    <property type="term" value="F:sterol 24-C-methyltransferase activity"/>
    <property type="evidence" value="ECO:0007669"/>
    <property type="project" value="TreeGrafter"/>
</dbReference>
<dbReference type="SUPFAM" id="SSF53335">
    <property type="entry name" value="S-adenosyl-L-methionine-dependent methyltransferases"/>
    <property type="match status" value="1"/>
</dbReference>
<keyword evidence="4" id="KW-1185">Reference proteome</keyword>
<gene>
    <name evidence="3" type="ORF">EHQ62_15795</name>
</gene>
<dbReference type="EMBL" id="RQGH01000033">
    <property type="protein sequence ID" value="TGL59829.1"/>
    <property type="molecule type" value="Genomic_DNA"/>
</dbReference>
<dbReference type="RefSeq" id="WP_135644609.1">
    <property type="nucleotide sequence ID" value="NZ_RQGH01000033.1"/>
</dbReference>
<dbReference type="Proteomes" id="UP000297567">
    <property type="component" value="Unassembled WGS sequence"/>
</dbReference>
<dbReference type="GO" id="GO:0016126">
    <property type="term" value="P:sterol biosynthetic process"/>
    <property type="evidence" value="ECO:0007669"/>
    <property type="project" value="TreeGrafter"/>
</dbReference>
<evidence type="ECO:0000313" key="4">
    <source>
        <dbReference type="Proteomes" id="UP000297567"/>
    </source>
</evidence>
<dbReference type="PANTHER" id="PTHR44068">
    <property type="entry name" value="ZGC:194242"/>
    <property type="match status" value="1"/>
</dbReference>
<dbReference type="Pfam" id="PF08241">
    <property type="entry name" value="Methyltransf_11"/>
    <property type="match status" value="1"/>
</dbReference>
<dbReference type="GO" id="GO:0032259">
    <property type="term" value="P:methylation"/>
    <property type="evidence" value="ECO:0007669"/>
    <property type="project" value="UniProtKB-KW"/>
</dbReference>
<dbReference type="InterPro" id="IPR013216">
    <property type="entry name" value="Methyltransf_11"/>
</dbReference>
<evidence type="ECO:0000313" key="3">
    <source>
        <dbReference type="EMBL" id="TGL59829.1"/>
    </source>
</evidence>
<comment type="caution">
    <text evidence="3">The sequence shown here is derived from an EMBL/GenBank/DDBJ whole genome shotgun (WGS) entry which is preliminary data.</text>
</comment>